<dbReference type="EC" id="2.7.1.23" evidence="1"/>
<protein>
    <submittedName>
        <fullName evidence="1">NAD kinase</fullName>
        <ecNumber evidence="1">2.7.1.23</ecNumber>
    </submittedName>
</protein>
<dbReference type="InterPro" id="IPR017438">
    <property type="entry name" value="ATP-NAD_kinase_N"/>
</dbReference>
<dbReference type="Gene3D" id="3.40.50.10330">
    <property type="entry name" value="Probable inorganic polyphosphate/atp-NAD kinase, domain 1"/>
    <property type="match status" value="1"/>
</dbReference>
<dbReference type="EMBL" id="VSSQ01066357">
    <property type="protein sequence ID" value="MPN18919.1"/>
    <property type="molecule type" value="Genomic_DNA"/>
</dbReference>
<proteinExistence type="predicted"/>
<dbReference type="Gene3D" id="2.60.200.30">
    <property type="entry name" value="Probable inorganic polyphosphate/atp-NAD kinase, domain 2"/>
    <property type="match status" value="1"/>
</dbReference>
<comment type="caution">
    <text evidence="1">The sequence shown here is derived from an EMBL/GenBank/DDBJ whole genome shotgun (WGS) entry which is preliminary data.</text>
</comment>
<organism evidence="1">
    <name type="scientific">bioreactor metagenome</name>
    <dbReference type="NCBI Taxonomy" id="1076179"/>
    <lineage>
        <taxon>unclassified sequences</taxon>
        <taxon>metagenomes</taxon>
        <taxon>ecological metagenomes</taxon>
    </lineage>
</organism>
<name>A0A645FZ59_9ZZZZ</name>
<reference evidence="1" key="1">
    <citation type="submission" date="2019-08" db="EMBL/GenBank/DDBJ databases">
        <authorList>
            <person name="Kucharzyk K."/>
            <person name="Murdoch R.W."/>
            <person name="Higgins S."/>
            <person name="Loffler F."/>
        </authorList>
    </citation>
    <scope>NUCLEOTIDE SEQUENCE</scope>
</reference>
<keyword evidence="1" id="KW-0418">Kinase</keyword>
<dbReference type="GO" id="GO:0006741">
    <property type="term" value="P:NADP+ biosynthetic process"/>
    <property type="evidence" value="ECO:0007669"/>
    <property type="project" value="TreeGrafter"/>
</dbReference>
<keyword evidence="1" id="KW-0808">Transferase</keyword>
<sequence length="190" mass="21039">MEINDDIETYIDMLLSNQFNYDTRTMLQADIVRDGKIIHSQIVLNEVYVAKGSLGKMIQVDLFTDGTYLNTYGGDGVIIATATGSTAYSLSAGGPILEPRARNILITPICPHTLGARPMVMSKNRNIEIVLLELISSKEANVIGDGELICQLKANDVVKIRRSDFVFSLVRMKQRNFCEVLSVKLQGGRK</sequence>
<dbReference type="Pfam" id="PF20143">
    <property type="entry name" value="NAD_kinase_C"/>
    <property type="match status" value="1"/>
</dbReference>
<dbReference type="SUPFAM" id="SSF111331">
    <property type="entry name" value="NAD kinase/diacylglycerol kinase-like"/>
    <property type="match status" value="1"/>
</dbReference>
<dbReference type="GO" id="GO:0019674">
    <property type="term" value="P:NAD+ metabolic process"/>
    <property type="evidence" value="ECO:0007669"/>
    <property type="project" value="InterPro"/>
</dbReference>
<dbReference type="InterPro" id="IPR016064">
    <property type="entry name" value="NAD/diacylglycerol_kinase_sf"/>
</dbReference>
<dbReference type="PANTHER" id="PTHR20275:SF0">
    <property type="entry name" value="NAD KINASE"/>
    <property type="match status" value="1"/>
</dbReference>
<gene>
    <name evidence="1" type="primary">nadK_36</name>
    <name evidence="1" type="ORF">SDC9_166284</name>
</gene>
<dbReference type="AlphaFoldDB" id="A0A645FZ59"/>
<evidence type="ECO:0000313" key="1">
    <source>
        <dbReference type="EMBL" id="MPN18919.1"/>
    </source>
</evidence>
<dbReference type="InterPro" id="IPR017437">
    <property type="entry name" value="ATP-NAD_kinase_PpnK-typ_C"/>
</dbReference>
<accession>A0A645FZ59</accession>
<dbReference type="PANTHER" id="PTHR20275">
    <property type="entry name" value="NAD KINASE"/>
    <property type="match status" value="1"/>
</dbReference>
<dbReference type="GO" id="GO:0003951">
    <property type="term" value="F:NAD+ kinase activity"/>
    <property type="evidence" value="ECO:0007669"/>
    <property type="project" value="UniProtKB-EC"/>
</dbReference>